<dbReference type="PANTHER" id="PTHR40050">
    <property type="entry name" value="INNER SPORE COAT PROTEIN H"/>
    <property type="match status" value="1"/>
</dbReference>
<feature type="chain" id="PRO_5012417763" description="Coth-domain-containing protein" evidence="2">
    <location>
        <begin position="19"/>
        <end position="556"/>
    </location>
</feature>
<keyword evidence="2" id="KW-0732">Signal</keyword>
<dbReference type="STRING" id="1754192.A0A1Y1X6F0"/>
<feature type="signal peptide" evidence="2">
    <location>
        <begin position="1"/>
        <end position="18"/>
    </location>
</feature>
<evidence type="ECO:0008006" key="5">
    <source>
        <dbReference type="Google" id="ProtNLM"/>
    </source>
</evidence>
<dbReference type="InterPro" id="IPR014867">
    <property type="entry name" value="Spore_coat_CotH_CotH2/3/7"/>
</dbReference>
<evidence type="ECO:0000256" key="1">
    <source>
        <dbReference type="SAM" id="Coils"/>
    </source>
</evidence>
<protein>
    <recommendedName>
        <fullName evidence="5">Coth-domain-containing protein</fullName>
    </recommendedName>
</protein>
<evidence type="ECO:0000313" key="4">
    <source>
        <dbReference type="Proteomes" id="UP000193944"/>
    </source>
</evidence>
<gene>
    <name evidence="3" type="ORF">BCR32DRAFT_293312</name>
</gene>
<dbReference type="OrthoDB" id="10267127at2759"/>
<dbReference type="PANTHER" id="PTHR40050:SF1">
    <property type="entry name" value="INNER SPORE COAT PROTEIN H"/>
    <property type="match status" value="1"/>
</dbReference>
<keyword evidence="4" id="KW-1185">Reference proteome</keyword>
<sequence>MKLKFILFIIPYVCCVSAIANFIKKGQRARLFELTDNEVAIFKVYISNDEFDAIKQEAIVPNNETVHKINLNNYLHEYSEKIKKIIEELKKWFPNINTEEILKGFKLNLNEYLKYDFENDFNNFPKVILQSNSNFNIIEILQFLAKINKTNNKIKLNPYIEDVLTNIDNLYKNIHIYKRENNNHNAQSSQLKIKKASMTVELNGKIKKFKKITFSLGGQSSRFNSRPGFNIKIRNKENLYGRNQIKLRTDSNEATYLRTKIATDIHNYLGIPSIASNYATLYINNEYMGLYILMDSFKLSWVEHEYGEEKTNFLYKCDGSAYLTLDTAHNCVNENGNIKHKYQKKWLELIRTIDNANSAEDIENIFDIDQFLTEIAIEYLLGSYDHFLQAGRNYYMFKPPHKKSMKNKKIIKEKNEFGQDMDMFYRDYIFEDFPDLTGKYDYPKYSFSNSTKHHHLINILILKDSRRFDQILKDIVIKVFNPAILFPRIDDLKDFIRPYVILDKTPNAYGKYPGRLNEAGKDFYTLSEWDANSEFTTIKTSDYNAYGLKYWILEKY</sequence>
<feature type="coiled-coil region" evidence="1">
    <location>
        <begin position="160"/>
        <end position="187"/>
    </location>
</feature>
<reference evidence="3 4" key="1">
    <citation type="submission" date="2016-08" db="EMBL/GenBank/DDBJ databases">
        <title>A Parts List for Fungal Cellulosomes Revealed by Comparative Genomics.</title>
        <authorList>
            <consortium name="DOE Joint Genome Institute"/>
            <person name="Haitjema C.H."/>
            <person name="Gilmore S.P."/>
            <person name="Henske J.K."/>
            <person name="Solomon K.V."/>
            <person name="De Groot R."/>
            <person name="Kuo A."/>
            <person name="Mondo S.J."/>
            <person name="Salamov A.A."/>
            <person name="Labutti K."/>
            <person name="Zhao Z."/>
            <person name="Chiniquy J."/>
            <person name="Barry K."/>
            <person name="Brewer H.M."/>
            <person name="Purvine S.O."/>
            <person name="Wright A.T."/>
            <person name="Boxma B."/>
            <person name="Van Alen T."/>
            <person name="Hackstein J.H."/>
            <person name="Baker S.E."/>
            <person name="Grigoriev I.V."/>
            <person name="O'Malley M.A."/>
        </authorList>
    </citation>
    <scope>NUCLEOTIDE SEQUENCE [LARGE SCALE GENOMIC DNA]</scope>
    <source>
        <strain evidence="3 4">S4</strain>
    </source>
</reference>
<accession>A0A1Y1X6F0</accession>
<reference evidence="3 4" key="2">
    <citation type="submission" date="2016-08" db="EMBL/GenBank/DDBJ databases">
        <title>Pervasive Adenine N6-methylation of Active Genes in Fungi.</title>
        <authorList>
            <consortium name="DOE Joint Genome Institute"/>
            <person name="Mondo S.J."/>
            <person name="Dannebaum R.O."/>
            <person name="Kuo R.C."/>
            <person name="Labutti K."/>
            <person name="Haridas S."/>
            <person name="Kuo A."/>
            <person name="Salamov A."/>
            <person name="Ahrendt S.R."/>
            <person name="Lipzen A."/>
            <person name="Sullivan W."/>
            <person name="Andreopoulos W.B."/>
            <person name="Clum A."/>
            <person name="Lindquist E."/>
            <person name="Daum C."/>
            <person name="Ramamoorthy G.K."/>
            <person name="Gryganskyi A."/>
            <person name="Culley D."/>
            <person name="Magnuson J.K."/>
            <person name="James T.Y."/>
            <person name="O'Malley M.A."/>
            <person name="Stajich J.E."/>
            <person name="Spatafora J.W."/>
            <person name="Visel A."/>
            <person name="Grigoriev I.V."/>
        </authorList>
    </citation>
    <scope>NUCLEOTIDE SEQUENCE [LARGE SCALE GENOMIC DNA]</scope>
    <source>
        <strain evidence="3 4">S4</strain>
    </source>
</reference>
<dbReference type="EMBL" id="MCFG01000120">
    <property type="protein sequence ID" value="ORX81369.1"/>
    <property type="molecule type" value="Genomic_DNA"/>
</dbReference>
<evidence type="ECO:0000313" key="3">
    <source>
        <dbReference type="EMBL" id="ORX81369.1"/>
    </source>
</evidence>
<dbReference type="Proteomes" id="UP000193944">
    <property type="component" value="Unassembled WGS sequence"/>
</dbReference>
<dbReference type="AlphaFoldDB" id="A0A1Y1X6F0"/>
<comment type="caution">
    <text evidence="3">The sequence shown here is derived from an EMBL/GenBank/DDBJ whole genome shotgun (WGS) entry which is preliminary data.</text>
</comment>
<evidence type="ECO:0000256" key="2">
    <source>
        <dbReference type="SAM" id="SignalP"/>
    </source>
</evidence>
<proteinExistence type="predicted"/>
<organism evidence="3 4">
    <name type="scientific">Anaeromyces robustus</name>
    <dbReference type="NCBI Taxonomy" id="1754192"/>
    <lineage>
        <taxon>Eukaryota</taxon>
        <taxon>Fungi</taxon>
        <taxon>Fungi incertae sedis</taxon>
        <taxon>Chytridiomycota</taxon>
        <taxon>Chytridiomycota incertae sedis</taxon>
        <taxon>Neocallimastigomycetes</taxon>
        <taxon>Neocallimastigales</taxon>
        <taxon>Neocallimastigaceae</taxon>
        <taxon>Anaeromyces</taxon>
    </lineage>
</organism>
<dbReference type="Pfam" id="PF08757">
    <property type="entry name" value="CotH"/>
    <property type="match status" value="1"/>
</dbReference>
<name>A0A1Y1X6F0_9FUNG</name>
<keyword evidence="1" id="KW-0175">Coiled coil</keyword>